<keyword evidence="8 10" id="KW-0009">Actin-binding</keyword>
<dbReference type="InterPro" id="IPR036961">
    <property type="entry name" value="Kinesin_motor_dom_sf"/>
</dbReference>
<evidence type="ECO:0000256" key="12">
    <source>
        <dbReference type="SAM" id="MobiDB-lite"/>
    </source>
</evidence>
<gene>
    <name evidence="15" type="ORF">RIF29_31070</name>
</gene>
<dbReference type="AlphaFoldDB" id="A0AAN9ENT6"/>
<keyword evidence="2 10" id="KW-0547">Nucleotide-binding</keyword>
<evidence type="ECO:0000259" key="13">
    <source>
        <dbReference type="PROSITE" id="PS51456"/>
    </source>
</evidence>
<evidence type="ECO:0000256" key="5">
    <source>
        <dbReference type="ARBA" id="ARBA00023054"/>
    </source>
</evidence>
<feature type="compositionally biased region" description="Polar residues" evidence="12">
    <location>
        <begin position="1095"/>
        <end position="1113"/>
    </location>
</feature>
<dbReference type="GO" id="GO:0005516">
    <property type="term" value="F:calmodulin binding"/>
    <property type="evidence" value="ECO:0007669"/>
    <property type="project" value="UniProtKB-KW"/>
</dbReference>
<dbReference type="InterPro" id="IPR004009">
    <property type="entry name" value="SH3_Myosin"/>
</dbReference>
<dbReference type="Pfam" id="PF00063">
    <property type="entry name" value="Myosin_head"/>
    <property type="match status" value="1"/>
</dbReference>
<dbReference type="PROSITE" id="PS51456">
    <property type="entry name" value="MYOSIN_MOTOR"/>
    <property type="match status" value="1"/>
</dbReference>
<dbReference type="CDD" id="cd01383">
    <property type="entry name" value="MYSc_Myo8"/>
    <property type="match status" value="1"/>
</dbReference>
<comment type="similarity">
    <text evidence="9">Belongs to the TRAFAC class myosin-kinesin ATPase superfamily. Myosin family. Plant myosin class VIII subfamily.</text>
</comment>
<dbReference type="GO" id="GO:0005737">
    <property type="term" value="C:cytoplasm"/>
    <property type="evidence" value="ECO:0007669"/>
    <property type="project" value="TreeGrafter"/>
</dbReference>
<keyword evidence="7 10" id="KW-0505">Motor protein</keyword>
<proteinExistence type="inferred from homology"/>
<keyword evidence="6 10" id="KW-0518">Myosin</keyword>
<dbReference type="Pfam" id="PF00612">
    <property type="entry name" value="IQ"/>
    <property type="match status" value="3"/>
</dbReference>
<dbReference type="Gene3D" id="1.20.58.530">
    <property type="match status" value="1"/>
</dbReference>
<protein>
    <recommendedName>
        <fullName evidence="17">Myosin-2</fullName>
    </recommendedName>
</protein>
<dbReference type="GO" id="GO:0007015">
    <property type="term" value="P:actin filament organization"/>
    <property type="evidence" value="ECO:0007669"/>
    <property type="project" value="TreeGrafter"/>
</dbReference>
<feature type="domain" description="Myosin N-terminal SH3-like" evidence="14">
    <location>
        <begin position="152"/>
        <end position="201"/>
    </location>
</feature>
<dbReference type="FunFam" id="1.10.10.820:FF:000001">
    <property type="entry name" value="Myosin heavy chain"/>
    <property type="match status" value="1"/>
</dbReference>
<dbReference type="Pfam" id="PF25369">
    <property type="entry name" value="SH3_VIII-1_N"/>
    <property type="match status" value="1"/>
</dbReference>
<dbReference type="Gene3D" id="1.20.120.720">
    <property type="entry name" value="Myosin VI head, motor domain, U50 subdomain"/>
    <property type="match status" value="1"/>
</dbReference>
<dbReference type="GO" id="GO:0030048">
    <property type="term" value="P:actin filament-based movement"/>
    <property type="evidence" value="ECO:0007669"/>
    <property type="project" value="UniProtKB-ARBA"/>
</dbReference>
<dbReference type="PANTHER" id="PTHR13140">
    <property type="entry name" value="MYOSIN"/>
    <property type="match status" value="1"/>
</dbReference>
<feature type="region of interest" description="Disordered" evidence="12">
    <location>
        <begin position="1"/>
        <end position="64"/>
    </location>
</feature>
<dbReference type="PRINTS" id="PR00193">
    <property type="entry name" value="MYOSINHEAVY"/>
</dbReference>
<feature type="coiled-coil region" evidence="11">
    <location>
        <begin position="989"/>
        <end position="1048"/>
    </location>
</feature>
<feature type="domain" description="Myosin motor" evidence="13">
    <location>
        <begin position="205"/>
        <end position="873"/>
    </location>
</feature>
<dbReference type="EMBL" id="JAYWIO010000006">
    <property type="protein sequence ID" value="KAK7257238.1"/>
    <property type="molecule type" value="Genomic_DNA"/>
</dbReference>
<evidence type="ECO:0000313" key="16">
    <source>
        <dbReference type="Proteomes" id="UP001372338"/>
    </source>
</evidence>
<dbReference type="PROSITE" id="PS50096">
    <property type="entry name" value="IQ"/>
    <property type="match status" value="3"/>
</dbReference>
<dbReference type="SMART" id="SM00015">
    <property type="entry name" value="IQ"/>
    <property type="match status" value="3"/>
</dbReference>
<evidence type="ECO:0000256" key="9">
    <source>
        <dbReference type="ARBA" id="ARBA00060862"/>
    </source>
</evidence>
<dbReference type="Gene3D" id="3.40.850.10">
    <property type="entry name" value="Kinesin motor domain"/>
    <property type="match status" value="1"/>
</dbReference>
<feature type="compositionally biased region" description="Low complexity" evidence="12">
    <location>
        <begin position="1"/>
        <end position="15"/>
    </location>
</feature>
<dbReference type="PANTHER" id="PTHR13140:SF706">
    <property type="entry name" value="DILUTE CLASS UNCONVENTIONAL MYOSIN, ISOFORM C"/>
    <property type="match status" value="1"/>
</dbReference>
<feature type="compositionally biased region" description="Basic and acidic residues" evidence="12">
    <location>
        <begin position="16"/>
        <end position="38"/>
    </location>
</feature>
<dbReference type="GO" id="GO:0005524">
    <property type="term" value="F:ATP binding"/>
    <property type="evidence" value="ECO:0007669"/>
    <property type="project" value="UniProtKB-UniRule"/>
</dbReference>
<reference evidence="15 16" key="1">
    <citation type="submission" date="2024-01" db="EMBL/GenBank/DDBJ databases">
        <title>The genomes of 5 underutilized Papilionoideae crops provide insights into root nodulation and disease resistanc.</title>
        <authorList>
            <person name="Yuan L."/>
        </authorList>
    </citation>
    <scope>NUCLEOTIDE SEQUENCE [LARGE SCALE GENOMIC DNA]</scope>
    <source>
        <strain evidence="15">ZHUSHIDOU_FW_LH</strain>
        <tissue evidence="15">Leaf</tissue>
    </source>
</reference>
<dbReference type="GO" id="GO:0016459">
    <property type="term" value="C:myosin complex"/>
    <property type="evidence" value="ECO:0007669"/>
    <property type="project" value="UniProtKB-KW"/>
</dbReference>
<feature type="region of interest" description="Actin-binding" evidence="10">
    <location>
        <begin position="753"/>
        <end position="775"/>
    </location>
</feature>
<keyword evidence="3 10" id="KW-0067">ATP-binding</keyword>
<sequence>MLSASASASPSSLARSRLEEMLDSLRQKDEEDEEKAKDLPPALPPRPASKARLPPGRRSLPNNFSDFKVSVDRGLGECLINGFDAKEEGNRKEKEVGHRRSSSFGRKRVKMDVESSPYEAIAEENMRLLASTAASLGKIGELEVDSISYFIKKKLRVWCKQPRGLWELGRIRSASGEEASVSLSKGNVMKVARSELLPANPDILEGVDDLIKLSYLNEPSILHNLKLRYSKEMIYSKAGPILVALNPFKNLQIYGSDYVSAYRQKFIDSPHVYAMADAAYNDMIRDEVNQSIIISGESGSGKTEMAKFAIQYLAALGGGSCGIENEILQANCVLEAFGNAKTSRNDNSSRFGKLIEIHFSSMGKICGAKFQTFLLEKSRVVQLASSDRSYHIFYQLCAGSSSGLKERLKLRAVSDYKYLNQSDCITIGGVDDAKKFQELMKALDTVRISKEDQELIFKMLAAILWLGNISFQVNSENYIEVVDDEAVSNAALLMGCSSKGLMAALSTPKAQSDNGTIAKKLTLQQAIDARDAIAKFIYASLFEWLVEQLNKSLQVGKNFTGKSISILDIYGFESLQKNSFEQFCINYANERLQQHFIRHLFKLEQEDYESDGIDWTKVDFEDNQECLDLFEKKSLGLLSLLDEESNFPKASDLTFANKLKKHLNANPCFKGEKGRAFSVRHYTGEVLYDTNGFLEKNRDTLPSDSIKLLSCNCELLQHFSKMFSQTQNQSNSFHTVAPDSQKQSVVTKFKGQLFKLMHQLDRTKPHFIRCIRPNLKQLPGIYDEDLVLKQLKYCGVLEVAKISRVGYPTRMTHQEFSRRYGFLLSEAIISQDPLSISVAVLHKFNIPFEMYQVGYTKLYLRAGQIGALEDKRKQVLQGILGVQKCFRGYQARSYFCELTNGVTTLQSFIRGEITRRKYGVRVKSSMTIYSKNLEEVHAIILLQSVIRGWLVRRGASGLNKLKKYHENAKRRQKSCVKMPEVKAKMPEVKDMSKEQVQSALAELQRLVDNAEAVAEQNEEENIELKEQLKQSEEKWAEYEAKMKSVEEAWQKQMASLQMSLVAARKSLASENGTAHPARHDVSPRYYDSEDTISVGSRTTGASTPMKFSSSHSVSDGGRQANGTLTTVSNLMKEFEQRRQNFDDEVKVLNEVKPGQSASANNVQELRKLKHRFEGWKKQYKAKLRETKARLQKSELDKSRRTWWGKLSSKA</sequence>
<feature type="region of interest" description="Disordered" evidence="12">
    <location>
        <begin position="89"/>
        <end position="108"/>
    </location>
</feature>
<keyword evidence="4" id="KW-0112">Calmodulin-binding</keyword>
<dbReference type="InterPro" id="IPR027417">
    <property type="entry name" value="P-loop_NTPase"/>
</dbReference>
<organism evidence="15 16">
    <name type="scientific">Crotalaria pallida</name>
    <name type="common">Smooth rattlebox</name>
    <name type="synonym">Crotalaria striata</name>
    <dbReference type="NCBI Taxonomy" id="3830"/>
    <lineage>
        <taxon>Eukaryota</taxon>
        <taxon>Viridiplantae</taxon>
        <taxon>Streptophyta</taxon>
        <taxon>Embryophyta</taxon>
        <taxon>Tracheophyta</taxon>
        <taxon>Spermatophyta</taxon>
        <taxon>Magnoliopsida</taxon>
        <taxon>eudicotyledons</taxon>
        <taxon>Gunneridae</taxon>
        <taxon>Pentapetalae</taxon>
        <taxon>rosids</taxon>
        <taxon>fabids</taxon>
        <taxon>Fabales</taxon>
        <taxon>Fabaceae</taxon>
        <taxon>Papilionoideae</taxon>
        <taxon>50 kb inversion clade</taxon>
        <taxon>genistoids sensu lato</taxon>
        <taxon>core genistoids</taxon>
        <taxon>Crotalarieae</taxon>
        <taxon>Crotalaria</taxon>
    </lineage>
</organism>
<comment type="caution">
    <text evidence="15">The sequence shown here is derived from an EMBL/GenBank/DDBJ whole genome shotgun (WGS) entry which is preliminary data.</text>
</comment>
<dbReference type="GO" id="GO:0051015">
    <property type="term" value="F:actin filament binding"/>
    <property type="evidence" value="ECO:0007669"/>
    <property type="project" value="TreeGrafter"/>
</dbReference>
<evidence type="ECO:0000256" key="7">
    <source>
        <dbReference type="ARBA" id="ARBA00023175"/>
    </source>
</evidence>
<dbReference type="Gene3D" id="6.20.240.20">
    <property type="match status" value="1"/>
</dbReference>
<dbReference type="SUPFAM" id="SSF52540">
    <property type="entry name" value="P-loop containing nucleoside triphosphate hydrolases"/>
    <property type="match status" value="1"/>
</dbReference>
<feature type="compositionally biased region" description="Basic and acidic residues" evidence="12">
    <location>
        <begin position="89"/>
        <end position="98"/>
    </location>
</feature>
<dbReference type="Gene3D" id="1.20.5.190">
    <property type="match status" value="1"/>
</dbReference>
<dbReference type="GO" id="GO:0016020">
    <property type="term" value="C:membrane"/>
    <property type="evidence" value="ECO:0007669"/>
    <property type="project" value="TreeGrafter"/>
</dbReference>
<feature type="binding site" evidence="10">
    <location>
        <begin position="296"/>
        <end position="303"/>
    </location>
    <ligand>
        <name>ATP</name>
        <dbReference type="ChEBI" id="CHEBI:30616"/>
    </ligand>
</feature>
<evidence type="ECO:0000256" key="8">
    <source>
        <dbReference type="ARBA" id="ARBA00023203"/>
    </source>
</evidence>
<dbReference type="PROSITE" id="PS00675">
    <property type="entry name" value="SIGMA54_INTERACT_1"/>
    <property type="match status" value="1"/>
</dbReference>
<evidence type="ECO:0000256" key="6">
    <source>
        <dbReference type="ARBA" id="ARBA00023123"/>
    </source>
</evidence>
<keyword evidence="5 11" id="KW-0175">Coiled coil</keyword>
<evidence type="ECO:0000256" key="2">
    <source>
        <dbReference type="ARBA" id="ARBA00022741"/>
    </source>
</evidence>
<dbReference type="PROSITE" id="PS51844">
    <property type="entry name" value="SH3_LIKE"/>
    <property type="match status" value="1"/>
</dbReference>
<dbReference type="Proteomes" id="UP001372338">
    <property type="component" value="Unassembled WGS sequence"/>
</dbReference>
<keyword evidence="1" id="KW-0677">Repeat</keyword>
<feature type="region of interest" description="Disordered" evidence="12">
    <location>
        <begin position="1095"/>
        <end position="1121"/>
    </location>
</feature>
<evidence type="ECO:0000256" key="4">
    <source>
        <dbReference type="ARBA" id="ARBA00022860"/>
    </source>
</evidence>
<feature type="compositionally biased region" description="Basic residues" evidence="12">
    <location>
        <begin position="99"/>
        <end position="108"/>
    </location>
</feature>
<dbReference type="InterPro" id="IPR001609">
    <property type="entry name" value="Myosin_head_motor_dom-like"/>
</dbReference>
<evidence type="ECO:0000256" key="3">
    <source>
        <dbReference type="ARBA" id="ARBA00022840"/>
    </source>
</evidence>
<evidence type="ECO:0000256" key="10">
    <source>
        <dbReference type="PROSITE-ProRule" id="PRU00782"/>
    </source>
</evidence>
<evidence type="ECO:0000259" key="14">
    <source>
        <dbReference type="PROSITE" id="PS51844"/>
    </source>
</evidence>
<dbReference type="InterPro" id="IPR000048">
    <property type="entry name" value="IQ_motif_EF-hand-BS"/>
</dbReference>
<evidence type="ECO:0008006" key="17">
    <source>
        <dbReference type="Google" id="ProtNLM"/>
    </source>
</evidence>
<name>A0AAN9ENT6_CROPI</name>
<accession>A0AAN9ENT6</accession>
<dbReference type="GO" id="GO:0000146">
    <property type="term" value="F:microfilament motor activity"/>
    <property type="evidence" value="ECO:0007669"/>
    <property type="project" value="TreeGrafter"/>
</dbReference>
<evidence type="ECO:0000313" key="15">
    <source>
        <dbReference type="EMBL" id="KAK7257238.1"/>
    </source>
</evidence>
<dbReference type="InterPro" id="IPR025662">
    <property type="entry name" value="Sigma_54_int_dom_ATP-bd_1"/>
</dbReference>
<evidence type="ECO:0000256" key="11">
    <source>
        <dbReference type="SAM" id="Coils"/>
    </source>
</evidence>
<dbReference type="Gene3D" id="1.10.10.820">
    <property type="match status" value="1"/>
</dbReference>
<evidence type="ECO:0000256" key="1">
    <source>
        <dbReference type="ARBA" id="ARBA00022737"/>
    </source>
</evidence>
<keyword evidence="16" id="KW-1185">Reference proteome</keyword>
<dbReference type="InterPro" id="IPR057535">
    <property type="entry name" value="MYO1-3_N_SH3"/>
</dbReference>
<dbReference type="SMART" id="SM00242">
    <property type="entry name" value="MYSc"/>
    <property type="match status" value="1"/>
</dbReference>
<dbReference type="FunFam" id="1.20.58.530:FF:000013">
    <property type="entry name" value="Unconventional myosin-XIX"/>
    <property type="match status" value="1"/>
</dbReference>
<dbReference type="InterPro" id="IPR036022">
    <property type="entry name" value="MYSc_Myo8"/>
</dbReference>